<evidence type="ECO:0000256" key="1">
    <source>
        <dbReference type="SAM" id="MobiDB-lite"/>
    </source>
</evidence>
<accession>A0A7S3XDI6</accession>
<evidence type="ECO:0000313" key="3">
    <source>
        <dbReference type="EMBL" id="CAE0611183.1"/>
    </source>
</evidence>
<protein>
    <submittedName>
        <fullName evidence="3">Uncharacterized protein</fullName>
    </submittedName>
</protein>
<dbReference type="EMBL" id="HBIS01005558">
    <property type="protein sequence ID" value="CAE0611183.1"/>
    <property type="molecule type" value="Transcribed_RNA"/>
</dbReference>
<sequence length="129" mass="13556">MAMANAGTTATRCVGNMGARKRFGCTREVGRKARTQAEVGRRGWIRRGRVCRATEEEGARTDATGKDSSAGAGGPQAKEENSGLKEGQGTAIVTGAISLILGVAYLALTLWLDQRGAQLQPPPPEAYLP</sequence>
<evidence type="ECO:0000256" key="2">
    <source>
        <dbReference type="SAM" id="Phobius"/>
    </source>
</evidence>
<organism evidence="3">
    <name type="scientific">Picocystis salinarum</name>
    <dbReference type="NCBI Taxonomy" id="88271"/>
    <lineage>
        <taxon>Eukaryota</taxon>
        <taxon>Viridiplantae</taxon>
        <taxon>Chlorophyta</taxon>
        <taxon>Picocystophyceae</taxon>
        <taxon>Picocystales</taxon>
        <taxon>Picocystaceae</taxon>
        <taxon>Picocystis</taxon>
    </lineage>
</organism>
<reference evidence="3" key="1">
    <citation type="submission" date="2021-01" db="EMBL/GenBank/DDBJ databases">
        <authorList>
            <person name="Corre E."/>
            <person name="Pelletier E."/>
            <person name="Niang G."/>
            <person name="Scheremetjew M."/>
            <person name="Finn R."/>
            <person name="Kale V."/>
            <person name="Holt S."/>
            <person name="Cochrane G."/>
            <person name="Meng A."/>
            <person name="Brown T."/>
            <person name="Cohen L."/>
        </authorList>
    </citation>
    <scope>NUCLEOTIDE SEQUENCE</scope>
    <source>
        <strain evidence="3">CCMP1897</strain>
    </source>
</reference>
<dbReference type="AlphaFoldDB" id="A0A7S3XDI6"/>
<keyword evidence="2" id="KW-0472">Membrane</keyword>
<proteinExistence type="predicted"/>
<keyword evidence="2" id="KW-0812">Transmembrane</keyword>
<feature type="compositionally biased region" description="Basic and acidic residues" evidence="1">
    <location>
        <begin position="52"/>
        <end position="65"/>
    </location>
</feature>
<feature type="region of interest" description="Disordered" evidence="1">
    <location>
        <begin position="51"/>
        <end position="87"/>
    </location>
</feature>
<keyword evidence="2" id="KW-1133">Transmembrane helix</keyword>
<gene>
    <name evidence="3" type="ORF">PSAL00342_LOCUS5018</name>
</gene>
<feature type="transmembrane region" description="Helical" evidence="2">
    <location>
        <begin position="91"/>
        <end position="112"/>
    </location>
</feature>
<name>A0A7S3XDI6_9CHLO</name>